<dbReference type="Gene3D" id="1.40.20.10">
    <property type="entry name" value="CHAD domain"/>
    <property type="match status" value="1"/>
</dbReference>
<keyword evidence="6" id="KW-1185">Reference proteome</keyword>
<dbReference type="InterPro" id="IPR038186">
    <property type="entry name" value="CHAD_dom_sf"/>
</dbReference>
<dbReference type="PANTHER" id="PTHR39339:SF1">
    <property type="entry name" value="CHAD DOMAIN-CONTAINING PROTEIN"/>
    <property type="match status" value="1"/>
</dbReference>
<dbReference type="PANTHER" id="PTHR39339">
    <property type="entry name" value="SLR1444 PROTEIN"/>
    <property type="match status" value="1"/>
</dbReference>
<dbReference type="EMBL" id="CACSIP010000033">
    <property type="protein sequence ID" value="CAA0128116.1"/>
    <property type="molecule type" value="Genomic_DNA"/>
</dbReference>
<dbReference type="SMART" id="SM00880">
    <property type="entry name" value="CHAD"/>
    <property type="match status" value="1"/>
</dbReference>
<gene>
    <name evidence="5" type="ORF">AELLOGFF_05443</name>
</gene>
<organism evidence="5 6">
    <name type="scientific">Mycolicibacterium vanbaalenii</name>
    <name type="common">Mycobacterium vanbaalenii</name>
    <dbReference type="NCBI Taxonomy" id="110539"/>
    <lineage>
        <taxon>Bacteria</taxon>
        <taxon>Bacillati</taxon>
        <taxon>Actinomycetota</taxon>
        <taxon>Actinomycetes</taxon>
        <taxon>Mycobacteriales</taxon>
        <taxon>Mycobacteriaceae</taxon>
        <taxon>Mycolicibacterium</taxon>
    </lineage>
</organism>
<protein>
    <recommendedName>
        <fullName evidence="7">CHAD domain-containing protein</fullName>
    </recommendedName>
</protein>
<dbReference type="CDD" id="cd07374">
    <property type="entry name" value="CYTH-like_Pase"/>
    <property type="match status" value="1"/>
</dbReference>
<dbReference type="SMART" id="SM01118">
    <property type="entry name" value="CYTH"/>
    <property type="match status" value="1"/>
</dbReference>
<evidence type="ECO:0000256" key="1">
    <source>
        <dbReference type="SAM" id="Coils"/>
    </source>
</evidence>
<evidence type="ECO:0000259" key="4">
    <source>
        <dbReference type="PROSITE" id="PS51708"/>
    </source>
</evidence>
<evidence type="ECO:0008006" key="7">
    <source>
        <dbReference type="Google" id="ProtNLM"/>
    </source>
</evidence>
<evidence type="ECO:0000313" key="6">
    <source>
        <dbReference type="Proteomes" id="UP000430146"/>
    </source>
</evidence>
<feature type="domain" description="CYTH" evidence="3">
    <location>
        <begin position="11"/>
        <end position="213"/>
    </location>
</feature>
<evidence type="ECO:0000256" key="2">
    <source>
        <dbReference type="SAM" id="MobiDB-lite"/>
    </source>
</evidence>
<dbReference type="InterPro" id="IPR033469">
    <property type="entry name" value="CYTH-like_dom_sf"/>
</dbReference>
<proteinExistence type="predicted"/>
<name>A0A5S9R496_MYCVN</name>
<reference evidence="5 6" key="1">
    <citation type="submission" date="2019-11" db="EMBL/GenBank/DDBJ databases">
        <authorList>
            <person name="Holert J."/>
        </authorList>
    </citation>
    <scope>NUCLEOTIDE SEQUENCE [LARGE SCALE GENOMIC DNA]</scope>
    <source>
        <strain evidence="5">BC8_1</strain>
    </source>
</reference>
<evidence type="ECO:0000259" key="3">
    <source>
        <dbReference type="PROSITE" id="PS51707"/>
    </source>
</evidence>
<feature type="coiled-coil region" evidence="1">
    <location>
        <begin position="386"/>
        <end position="413"/>
    </location>
</feature>
<keyword evidence="1" id="KW-0175">Coiled coil</keyword>
<dbReference type="Proteomes" id="UP000430146">
    <property type="component" value="Unassembled WGS sequence"/>
</dbReference>
<dbReference type="AlphaFoldDB" id="A0A5S9R496"/>
<dbReference type="PROSITE" id="PS51707">
    <property type="entry name" value="CYTH"/>
    <property type="match status" value="1"/>
</dbReference>
<dbReference type="OrthoDB" id="9777271at2"/>
<dbReference type="InterPro" id="IPR007899">
    <property type="entry name" value="CHAD_dom"/>
</dbReference>
<dbReference type="PROSITE" id="PS51708">
    <property type="entry name" value="CHAD"/>
    <property type="match status" value="1"/>
</dbReference>
<dbReference type="Pfam" id="PF01928">
    <property type="entry name" value="CYTH"/>
    <property type="match status" value="1"/>
</dbReference>
<evidence type="ECO:0000313" key="5">
    <source>
        <dbReference type="EMBL" id="CAA0128116.1"/>
    </source>
</evidence>
<sequence length="506" mass="55878">MAAKSPENSRYTETERKFEVVESTVTPSFDGLSAIARVERSPSQQLDAVYFDTPARDLARHRITLRRRTGGSDAGWHLKLPAGPDTRTEVRAPLDDASADAAEAAVPESLRDVVLAIVRDRPLAPVARISTSRSIEMLYGPDGRALAEFCDDQVTASAEGGDEQRWREWELELVEAIDPELFDRLTNRLLDAGAQPAGHGSKLARVLDSSESADDADDGTHTPEASADPLHRAVAEQIGQLLEWDRALRADSYDSVHQMRVTTRKIRSLLQSSEGSFAITDHEWILDELRELAGVLGVARDAEVLAERFENALDDLPEDNIRGPVRERLVEGAKKRYRSGWKRSLTAVRSPRYFRLLDALEELVAAEPPPTPAGEEPAHANLDSAYKRVRKAAKAARAAVDDTEADNDEALHRIRKRAKQLRYTAAATGATKVAERAKAIQSLLGDHQDSVVSRAHLSHQAELAHAAGEDTFTYGLLYQLENDLALRCEEQIDDALDKLDKAVRKS</sequence>
<dbReference type="Gene3D" id="2.40.320.10">
    <property type="entry name" value="Hypothetical Protein Pfu-838710-001"/>
    <property type="match status" value="1"/>
</dbReference>
<dbReference type="Pfam" id="PF05235">
    <property type="entry name" value="CHAD"/>
    <property type="match status" value="1"/>
</dbReference>
<accession>A0A5S9R496</accession>
<feature type="domain" description="CHAD" evidence="4">
    <location>
        <begin position="223"/>
        <end position="501"/>
    </location>
</feature>
<dbReference type="SUPFAM" id="SSF55154">
    <property type="entry name" value="CYTH-like phosphatases"/>
    <property type="match status" value="1"/>
</dbReference>
<dbReference type="RefSeq" id="WP_159233139.1">
    <property type="nucleotide sequence ID" value="NZ_CACSIP010000033.1"/>
</dbReference>
<dbReference type="InterPro" id="IPR023577">
    <property type="entry name" value="CYTH_domain"/>
</dbReference>
<feature type="region of interest" description="Disordered" evidence="2">
    <location>
        <begin position="196"/>
        <end position="230"/>
    </location>
</feature>